<name>A0AA41XI49_9MICO</name>
<sequence length="96" mass="10573">MNPGRTWLVYTLIRVGIFAGVLAILLLLQITPWLAAVIAALISLCISIIVLRKPRDEASRSLYAARENRGQARNAKPAAVSEDEDVEDSAVDRTER</sequence>
<feature type="transmembrane region" description="Helical" evidence="2">
    <location>
        <begin position="33"/>
        <end position="51"/>
    </location>
</feature>
<dbReference type="AlphaFoldDB" id="A0AA41XI49"/>
<dbReference type="RefSeq" id="WP_259530033.1">
    <property type="nucleotide sequence ID" value="NZ_JANLCK010000008.1"/>
</dbReference>
<evidence type="ECO:0000256" key="1">
    <source>
        <dbReference type="SAM" id="MobiDB-lite"/>
    </source>
</evidence>
<dbReference type="EMBL" id="JANLCK010000008">
    <property type="protein sequence ID" value="MCS5727063.1"/>
    <property type="molecule type" value="Genomic_DNA"/>
</dbReference>
<organism evidence="3 4">
    <name type="scientific">Herbiconiux oxytropis</name>
    <dbReference type="NCBI Taxonomy" id="2970915"/>
    <lineage>
        <taxon>Bacteria</taxon>
        <taxon>Bacillati</taxon>
        <taxon>Actinomycetota</taxon>
        <taxon>Actinomycetes</taxon>
        <taxon>Micrococcales</taxon>
        <taxon>Microbacteriaceae</taxon>
        <taxon>Herbiconiux</taxon>
    </lineage>
</organism>
<keyword evidence="2" id="KW-1133">Transmembrane helix</keyword>
<evidence type="ECO:0000313" key="4">
    <source>
        <dbReference type="Proteomes" id="UP001165587"/>
    </source>
</evidence>
<accession>A0AA41XI49</accession>
<reference evidence="3" key="1">
    <citation type="submission" date="2022-08" db="EMBL/GenBank/DDBJ databases">
        <authorList>
            <person name="Deng Y."/>
            <person name="Han X.-F."/>
            <person name="Zhang Y.-Q."/>
        </authorList>
    </citation>
    <scope>NUCLEOTIDE SEQUENCE</scope>
    <source>
        <strain evidence="3">CPCC 203407</strain>
    </source>
</reference>
<keyword evidence="2" id="KW-0812">Transmembrane</keyword>
<proteinExistence type="predicted"/>
<feature type="region of interest" description="Disordered" evidence="1">
    <location>
        <begin position="67"/>
        <end position="96"/>
    </location>
</feature>
<dbReference type="Proteomes" id="UP001165587">
    <property type="component" value="Unassembled WGS sequence"/>
</dbReference>
<protein>
    <submittedName>
        <fullName evidence="3">DUF4229 domain-containing protein</fullName>
    </submittedName>
</protein>
<evidence type="ECO:0000313" key="3">
    <source>
        <dbReference type="EMBL" id="MCS5727063.1"/>
    </source>
</evidence>
<gene>
    <name evidence="3" type="ORF">N1028_14275</name>
</gene>
<evidence type="ECO:0000256" key="2">
    <source>
        <dbReference type="SAM" id="Phobius"/>
    </source>
</evidence>
<keyword evidence="4" id="KW-1185">Reference proteome</keyword>
<comment type="caution">
    <text evidence="3">The sequence shown here is derived from an EMBL/GenBank/DDBJ whole genome shotgun (WGS) entry which is preliminary data.</text>
</comment>
<dbReference type="InterPro" id="IPR025323">
    <property type="entry name" value="DUF4229"/>
</dbReference>
<keyword evidence="2" id="KW-0472">Membrane</keyword>
<feature type="transmembrane region" description="Helical" evidence="2">
    <location>
        <begin position="7"/>
        <end position="27"/>
    </location>
</feature>
<dbReference type="Pfam" id="PF14012">
    <property type="entry name" value="DUF4229"/>
    <property type="match status" value="1"/>
</dbReference>